<dbReference type="EMBL" id="MN740593">
    <property type="protein sequence ID" value="QHS77911.1"/>
    <property type="molecule type" value="Genomic_DNA"/>
</dbReference>
<proteinExistence type="predicted"/>
<dbReference type="AlphaFoldDB" id="A0A6C0AEH8"/>
<evidence type="ECO:0000259" key="1">
    <source>
        <dbReference type="Pfam" id="PF18043"/>
    </source>
</evidence>
<dbReference type="InterPro" id="IPR041948">
    <property type="entry name" value="Rnl1/2_C_sf"/>
</dbReference>
<evidence type="ECO:0000313" key="2">
    <source>
        <dbReference type="EMBL" id="QHS77911.1"/>
    </source>
</evidence>
<dbReference type="Gene3D" id="1.10.10.1810">
    <property type="entry name" value="RNA ligase"/>
    <property type="match status" value="1"/>
</dbReference>
<sequence length="106" mass="12705">MKGRYVVKIKIEEFSEFQYSENNFIKITDKDFNIKQMCLNNLTENRLNTAISKIGNFNENREEIFELLSEDILSEVNGFHVYELKEWLDQMIREKFKNGTTPFQII</sequence>
<dbReference type="Pfam" id="PF18043">
    <property type="entry name" value="T4_Rnl2_C"/>
    <property type="match status" value="1"/>
</dbReference>
<feature type="domain" description="RNA ligase 2 C-terminal" evidence="1">
    <location>
        <begin position="33"/>
        <end position="80"/>
    </location>
</feature>
<organism evidence="2">
    <name type="scientific">viral metagenome</name>
    <dbReference type="NCBI Taxonomy" id="1070528"/>
    <lineage>
        <taxon>unclassified sequences</taxon>
        <taxon>metagenomes</taxon>
        <taxon>organismal metagenomes</taxon>
    </lineage>
</organism>
<name>A0A6C0AEH8_9ZZZZ</name>
<dbReference type="InterPro" id="IPR040609">
    <property type="entry name" value="Rnl2_C"/>
</dbReference>
<protein>
    <recommendedName>
        <fullName evidence="1">RNA ligase 2 C-terminal domain-containing protein</fullName>
    </recommendedName>
</protein>
<reference evidence="2" key="1">
    <citation type="journal article" date="2020" name="Nature">
        <title>Giant virus diversity and host interactions through global metagenomics.</title>
        <authorList>
            <person name="Schulz F."/>
            <person name="Roux S."/>
            <person name="Paez-Espino D."/>
            <person name="Jungbluth S."/>
            <person name="Walsh D.A."/>
            <person name="Denef V.J."/>
            <person name="McMahon K.D."/>
            <person name="Konstantinidis K.T."/>
            <person name="Eloe-Fadrosh E.A."/>
            <person name="Kyrpides N.C."/>
            <person name="Woyke T."/>
        </authorList>
    </citation>
    <scope>NUCLEOTIDE SEQUENCE</scope>
    <source>
        <strain evidence="2">GVMAG-S-1021933-23</strain>
    </source>
</reference>
<accession>A0A6C0AEH8</accession>